<keyword evidence="2" id="KW-1133">Transmembrane helix</keyword>
<comment type="caution">
    <text evidence="3">The sequence shown here is derived from an EMBL/GenBank/DDBJ whole genome shotgun (WGS) entry which is preliminary data.</text>
</comment>
<evidence type="ECO:0000256" key="2">
    <source>
        <dbReference type="SAM" id="Phobius"/>
    </source>
</evidence>
<evidence type="ECO:0000313" key="3">
    <source>
        <dbReference type="EMBL" id="GCC45584.1"/>
    </source>
</evidence>
<feature type="non-terminal residue" evidence="3">
    <location>
        <position position="1"/>
    </location>
</feature>
<keyword evidence="2" id="KW-0472">Membrane</keyword>
<sequence>RCCRATSSWQHRSRHNQAVSDWHLIRGEARERQRHDMMKTPVGLVTVTLSAAILLAASLLIVTGTQGEDRAHPPQVTTPAAKPAQHR</sequence>
<name>A0A401TSF9_CHIPU</name>
<feature type="transmembrane region" description="Helical" evidence="2">
    <location>
        <begin position="42"/>
        <end position="62"/>
    </location>
</feature>
<protein>
    <submittedName>
        <fullName evidence="3">Uncharacterized protein</fullName>
    </submittedName>
</protein>
<dbReference type="AlphaFoldDB" id="A0A401TSF9"/>
<evidence type="ECO:0000313" key="4">
    <source>
        <dbReference type="Proteomes" id="UP000287033"/>
    </source>
</evidence>
<gene>
    <name evidence="3" type="ORF">chiPu_0029770</name>
</gene>
<reference evidence="3 4" key="1">
    <citation type="journal article" date="2018" name="Nat. Ecol. Evol.">
        <title>Shark genomes provide insights into elasmobranch evolution and the origin of vertebrates.</title>
        <authorList>
            <person name="Hara Y"/>
            <person name="Yamaguchi K"/>
            <person name="Onimaru K"/>
            <person name="Kadota M"/>
            <person name="Koyanagi M"/>
            <person name="Keeley SD"/>
            <person name="Tatsumi K"/>
            <person name="Tanaka K"/>
            <person name="Motone F"/>
            <person name="Kageyama Y"/>
            <person name="Nozu R"/>
            <person name="Adachi N"/>
            <person name="Nishimura O"/>
            <person name="Nakagawa R"/>
            <person name="Tanegashima C"/>
            <person name="Kiyatake I"/>
            <person name="Matsumoto R"/>
            <person name="Murakumo K"/>
            <person name="Nishida K"/>
            <person name="Terakita A"/>
            <person name="Kuratani S"/>
            <person name="Sato K"/>
            <person name="Hyodo S Kuraku.S."/>
        </authorList>
    </citation>
    <scope>NUCLEOTIDE SEQUENCE [LARGE SCALE GENOMIC DNA]</scope>
</reference>
<accession>A0A401TSF9</accession>
<dbReference type="Proteomes" id="UP000287033">
    <property type="component" value="Unassembled WGS sequence"/>
</dbReference>
<dbReference type="EMBL" id="BEZZ01165512">
    <property type="protein sequence ID" value="GCC45584.1"/>
    <property type="molecule type" value="Genomic_DNA"/>
</dbReference>
<proteinExistence type="predicted"/>
<keyword evidence="2" id="KW-0812">Transmembrane</keyword>
<keyword evidence="4" id="KW-1185">Reference proteome</keyword>
<feature type="region of interest" description="Disordered" evidence="1">
    <location>
        <begin position="66"/>
        <end position="87"/>
    </location>
</feature>
<evidence type="ECO:0000256" key="1">
    <source>
        <dbReference type="SAM" id="MobiDB-lite"/>
    </source>
</evidence>
<organism evidence="3 4">
    <name type="scientific">Chiloscyllium punctatum</name>
    <name type="common">Brownbanded bambooshark</name>
    <name type="synonym">Hemiscyllium punctatum</name>
    <dbReference type="NCBI Taxonomy" id="137246"/>
    <lineage>
        <taxon>Eukaryota</taxon>
        <taxon>Metazoa</taxon>
        <taxon>Chordata</taxon>
        <taxon>Craniata</taxon>
        <taxon>Vertebrata</taxon>
        <taxon>Chondrichthyes</taxon>
        <taxon>Elasmobranchii</taxon>
        <taxon>Galeomorphii</taxon>
        <taxon>Galeoidea</taxon>
        <taxon>Orectolobiformes</taxon>
        <taxon>Hemiscylliidae</taxon>
        <taxon>Chiloscyllium</taxon>
    </lineage>
</organism>